<evidence type="ECO:0000313" key="7">
    <source>
        <dbReference type="RefSeq" id="XP_022765240.1"/>
    </source>
</evidence>
<gene>
    <name evidence="5 6 7" type="primary">LOC111310244</name>
</gene>
<feature type="compositionally biased region" description="Polar residues" evidence="1">
    <location>
        <begin position="400"/>
        <end position="415"/>
    </location>
</feature>
<dbReference type="GeneID" id="111310244"/>
<evidence type="ECO:0000313" key="5">
    <source>
        <dbReference type="RefSeq" id="XP_022765238.1"/>
    </source>
</evidence>
<dbReference type="PANTHER" id="PTHR46836:SF7">
    <property type="entry name" value="PHOSPHATIDYLINOSITOL N-ACETYGLUCOSAMINLYTRANSFERASE SUBUNIT P-LIKE PROTEIN"/>
    <property type="match status" value="1"/>
</dbReference>
<evidence type="ECO:0000259" key="3">
    <source>
        <dbReference type="Pfam" id="PF14383"/>
    </source>
</evidence>
<dbReference type="AlphaFoldDB" id="A0A6P6AK80"/>
<dbReference type="PANTHER" id="PTHR46836">
    <property type="entry name" value="AFADIN"/>
    <property type="match status" value="1"/>
</dbReference>
<evidence type="ECO:0000259" key="2">
    <source>
        <dbReference type="Pfam" id="PF14309"/>
    </source>
</evidence>
<dbReference type="Pfam" id="PF14383">
    <property type="entry name" value="VARLMGL"/>
    <property type="match status" value="1"/>
</dbReference>
<evidence type="ECO:0000313" key="4">
    <source>
        <dbReference type="Proteomes" id="UP000515121"/>
    </source>
</evidence>
<protein>
    <submittedName>
        <fullName evidence="5 6">Uncharacterized protein LOC111310244</fullName>
    </submittedName>
</protein>
<dbReference type="OrthoDB" id="1584003at2759"/>
<feature type="domain" description="DUF4378" evidence="2">
    <location>
        <begin position="662"/>
        <end position="813"/>
    </location>
</feature>
<sequence>MSKNMESKPTTPSVIARLMGLDELQSQQPVKKQKRQRVLSENYLRKVASIGVLEKRSCDEHRSFGFSIEEQKQFKDAFEEIESLEREKGSDLFAEKGRVALRSSQEQVPSLSGTFADAEYVPRFHLESNNERCPSFRKIVILKPKTGEAENATNCLSFPSSSEGSYSGDRKDKGFLTCGKGNSHAQVKERKNICSGVKSTGHRSTLSSETEKEIIRKTRHNISHISLQPPRSGFSGHHSLAKEPEMMIVSSPNYSDLNNWYKPSCFFLDGSYVTQEAKKQISERWRMTKEFRENGLTIGGRSRSRTLGEMLALPDHDKCANFRSPLGISSRDGRKYGGIGDLIKSRSPTYFTSVGSPVTRTSNKAFHDDSYMTMRPMFSLDLSKFKSCKQGSSGKDGVKQRNSGSNCKKSQSSPYLESEKNHSHDDKYVIHNMFKNNLEKQDPSSIVSKSLKHDIIQSDSENKIIPIDQWNDIKDTNTSEEGCVVPESSMCTAEFPSIACDMVVAVETVGVGKSTGNQNQLQFESTSCTMSEKDYNSSFCIPDASSQQEDISMKISEECGSDPDFLVNLEAAYQPSPVSVLEAPFEEENFSSSKCFESVTASLHDVRRQLEFLKSESLEGYSEGPGMVVSSDDEDDKGEESLEDCEVNGDSTRLFGVEESRDFSYSVDVLTEAGFNSRNQDIGFDGWHSPEIPISPSVFETLEKKYGEQISWRRSARRLLFDRINSGLMEILQPCLGEPMWAKPVSRRLGYRLNLKEIEEELYMLSVSQEKEAEKESSEKVLGKDDGWLFLGCDIEVIGREIESSLIDELAAEIVSLESF</sequence>
<organism evidence="4 7">
    <name type="scientific">Durio zibethinus</name>
    <name type="common">Durian</name>
    <dbReference type="NCBI Taxonomy" id="66656"/>
    <lineage>
        <taxon>Eukaryota</taxon>
        <taxon>Viridiplantae</taxon>
        <taxon>Streptophyta</taxon>
        <taxon>Embryophyta</taxon>
        <taxon>Tracheophyta</taxon>
        <taxon>Spermatophyta</taxon>
        <taxon>Magnoliopsida</taxon>
        <taxon>eudicotyledons</taxon>
        <taxon>Gunneridae</taxon>
        <taxon>Pentapetalae</taxon>
        <taxon>rosids</taxon>
        <taxon>malvids</taxon>
        <taxon>Malvales</taxon>
        <taxon>Malvaceae</taxon>
        <taxon>Helicteroideae</taxon>
        <taxon>Durio</taxon>
    </lineage>
</organism>
<dbReference type="InterPro" id="IPR032795">
    <property type="entry name" value="DUF3741-assoc"/>
</dbReference>
<proteinExistence type="predicted"/>
<feature type="region of interest" description="Disordered" evidence="1">
    <location>
        <begin position="391"/>
        <end position="422"/>
    </location>
</feature>
<dbReference type="RefSeq" id="XP_022765239.1">
    <property type="nucleotide sequence ID" value="XM_022909504.1"/>
</dbReference>
<feature type="region of interest" description="Disordered" evidence="1">
    <location>
        <begin position="621"/>
        <end position="643"/>
    </location>
</feature>
<feature type="compositionally biased region" description="Acidic residues" evidence="1">
    <location>
        <begin position="631"/>
        <end position="643"/>
    </location>
</feature>
<dbReference type="InterPro" id="IPR025486">
    <property type="entry name" value="DUF4378"/>
</dbReference>
<name>A0A6P6AK80_DURZI</name>
<accession>A0A6P6AK80</accession>
<evidence type="ECO:0000256" key="1">
    <source>
        <dbReference type="SAM" id="MobiDB-lite"/>
    </source>
</evidence>
<dbReference type="Pfam" id="PF14309">
    <property type="entry name" value="DUF4378"/>
    <property type="match status" value="1"/>
</dbReference>
<feature type="domain" description="DUF3741" evidence="3">
    <location>
        <begin position="11"/>
        <end position="24"/>
    </location>
</feature>
<dbReference type="RefSeq" id="XP_022765238.1">
    <property type="nucleotide sequence ID" value="XM_022909503.1"/>
</dbReference>
<evidence type="ECO:0000313" key="6">
    <source>
        <dbReference type="RefSeq" id="XP_022765239.1"/>
    </source>
</evidence>
<dbReference type="KEGG" id="dzi:111310244"/>
<reference evidence="5 6" key="1">
    <citation type="submission" date="2025-04" db="UniProtKB">
        <authorList>
            <consortium name="RefSeq"/>
        </authorList>
    </citation>
    <scope>IDENTIFICATION</scope>
    <source>
        <tissue evidence="5 6">Fruit stalk</tissue>
    </source>
</reference>
<keyword evidence="4" id="KW-1185">Reference proteome</keyword>
<dbReference type="Proteomes" id="UP000515121">
    <property type="component" value="Unplaced"/>
</dbReference>
<dbReference type="RefSeq" id="XP_022765240.1">
    <property type="nucleotide sequence ID" value="XM_022909505.1"/>
</dbReference>